<reference evidence="1 2" key="1">
    <citation type="submission" date="2020-06" db="EMBL/GenBank/DDBJ databases">
        <title>Halomonas sp. QX-1 draft genome sequence.</title>
        <authorList>
            <person name="Qiu X."/>
        </authorList>
    </citation>
    <scope>NUCLEOTIDE SEQUENCE [LARGE SCALE GENOMIC DNA]</scope>
    <source>
        <strain evidence="1 2">QX-1</strain>
    </source>
</reference>
<proteinExistence type="predicted"/>
<gene>
    <name evidence="1" type="ORF">HUO07_21540</name>
</gene>
<protein>
    <submittedName>
        <fullName evidence="1">Uncharacterized protein</fullName>
    </submittedName>
</protein>
<evidence type="ECO:0000313" key="1">
    <source>
        <dbReference type="EMBL" id="NVF16692.1"/>
    </source>
</evidence>
<dbReference type="EMBL" id="JABWCV010000082">
    <property type="protein sequence ID" value="NVF16692.1"/>
    <property type="molecule type" value="Genomic_DNA"/>
</dbReference>
<dbReference type="Proteomes" id="UP000589984">
    <property type="component" value="Unassembled WGS sequence"/>
</dbReference>
<dbReference type="RefSeq" id="WP_176305141.1">
    <property type="nucleotide sequence ID" value="NZ_JABWCV010000082.1"/>
</dbReference>
<evidence type="ECO:0000313" key="2">
    <source>
        <dbReference type="Proteomes" id="UP000589984"/>
    </source>
</evidence>
<accession>A0A7Y6VB37</accession>
<keyword evidence="2" id="KW-1185">Reference proteome</keyword>
<organism evidence="1 2">
    <name type="scientific">Vreelandella maris</name>
    <dbReference type="NCBI Taxonomy" id="2729617"/>
    <lineage>
        <taxon>Bacteria</taxon>
        <taxon>Pseudomonadati</taxon>
        <taxon>Pseudomonadota</taxon>
        <taxon>Gammaproteobacteria</taxon>
        <taxon>Oceanospirillales</taxon>
        <taxon>Halomonadaceae</taxon>
        <taxon>Vreelandella</taxon>
    </lineage>
</organism>
<dbReference type="AlphaFoldDB" id="A0A7Y6VB37"/>
<sequence length="115" mass="13257">MLRLDGLKLNDGKLMLKRVPSLPPSERVEFLVNANQDAQMTPVSLAYLAMGFPAGVFTRAFEERHYLDMIMCEAAIDHETKKLFESPRIEDLARGYSVQDELERQQNQQDEIMRV</sequence>
<comment type="caution">
    <text evidence="1">The sequence shown here is derived from an EMBL/GenBank/DDBJ whole genome shotgun (WGS) entry which is preliminary data.</text>
</comment>
<name>A0A7Y6VB37_9GAMM</name>